<keyword evidence="3" id="KW-1185">Reference proteome</keyword>
<feature type="compositionally biased region" description="Polar residues" evidence="1">
    <location>
        <begin position="96"/>
        <end position="105"/>
    </location>
</feature>
<reference evidence="2" key="1">
    <citation type="submission" date="2019-06" db="EMBL/GenBank/DDBJ databases">
        <authorList>
            <person name="Zheng W."/>
        </authorList>
    </citation>
    <scope>NUCLEOTIDE SEQUENCE</scope>
    <source>
        <strain evidence="2">QDHG01</strain>
    </source>
</reference>
<evidence type="ECO:0000313" key="2">
    <source>
        <dbReference type="EMBL" id="TNV81037.1"/>
    </source>
</evidence>
<sequence length="275" mass="31330">MTKDLKDEDGESYSDILLQIAPSQVIEKLFQTKLALYLFSLSCPSVKPIPKLLDIIQELAPEPVNHDNSLLNPLNHSQLMNTSRSTIGGGNRSYRLRNTTSPNLTSTHRSMIKHLKTQAQHVVIDLFNEPATKKDAEEVAEPMKEPPSHIDFLITCNNLTAKYASKEPEVAPKQGSPVGVDEERKSLPIIQAQKETGKKGQDMEVEERKQNKTFITQFYNDSDEEFTRELMQIKRQIYLEKQRVNEEPRSLKSIVKDAIYNTQPLTKKDCCCLLF</sequence>
<accession>A0A8J8NSB1</accession>
<gene>
    <name evidence="2" type="ORF">FGO68_gene7884</name>
</gene>
<evidence type="ECO:0000313" key="3">
    <source>
        <dbReference type="Proteomes" id="UP000785679"/>
    </source>
</evidence>
<comment type="caution">
    <text evidence="2">The sequence shown here is derived from an EMBL/GenBank/DDBJ whole genome shotgun (WGS) entry which is preliminary data.</text>
</comment>
<name>A0A8J8NSB1_HALGN</name>
<dbReference type="EMBL" id="RRYP01006661">
    <property type="protein sequence ID" value="TNV81037.1"/>
    <property type="molecule type" value="Genomic_DNA"/>
</dbReference>
<organism evidence="2 3">
    <name type="scientific">Halteria grandinella</name>
    <dbReference type="NCBI Taxonomy" id="5974"/>
    <lineage>
        <taxon>Eukaryota</taxon>
        <taxon>Sar</taxon>
        <taxon>Alveolata</taxon>
        <taxon>Ciliophora</taxon>
        <taxon>Intramacronucleata</taxon>
        <taxon>Spirotrichea</taxon>
        <taxon>Stichotrichia</taxon>
        <taxon>Sporadotrichida</taxon>
        <taxon>Halteriidae</taxon>
        <taxon>Halteria</taxon>
    </lineage>
</organism>
<dbReference type="AlphaFoldDB" id="A0A8J8NSB1"/>
<proteinExistence type="predicted"/>
<feature type="region of interest" description="Disordered" evidence="1">
    <location>
        <begin position="85"/>
        <end position="105"/>
    </location>
</feature>
<evidence type="ECO:0000256" key="1">
    <source>
        <dbReference type="SAM" id="MobiDB-lite"/>
    </source>
</evidence>
<dbReference type="Proteomes" id="UP000785679">
    <property type="component" value="Unassembled WGS sequence"/>
</dbReference>
<protein>
    <submittedName>
        <fullName evidence="2">Uncharacterized protein</fullName>
    </submittedName>
</protein>